<keyword evidence="3" id="KW-0804">Transcription</keyword>
<dbReference type="Gene3D" id="1.10.10.10">
    <property type="entry name" value="Winged helix-like DNA-binding domain superfamily/Winged helix DNA-binding domain"/>
    <property type="match status" value="1"/>
</dbReference>
<evidence type="ECO:0000313" key="5">
    <source>
        <dbReference type="EMBL" id="UWP81261.1"/>
    </source>
</evidence>
<dbReference type="CDD" id="cd07377">
    <property type="entry name" value="WHTH_GntR"/>
    <property type="match status" value="1"/>
</dbReference>
<gene>
    <name evidence="5" type="ORF">Dfulv_40075</name>
</gene>
<dbReference type="PANTHER" id="PTHR44846">
    <property type="entry name" value="MANNOSYL-D-GLYCERATE TRANSPORT/METABOLISM SYSTEM REPRESSOR MNGR-RELATED"/>
    <property type="match status" value="1"/>
</dbReference>
<evidence type="ECO:0000256" key="2">
    <source>
        <dbReference type="ARBA" id="ARBA00023125"/>
    </source>
</evidence>
<protein>
    <submittedName>
        <fullName evidence="5">Winged helix-turn-helix domain-containing protein</fullName>
    </submittedName>
</protein>
<dbReference type="SUPFAM" id="SSF46785">
    <property type="entry name" value="Winged helix' DNA-binding domain"/>
    <property type="match status" value="1"/>
</dbReference>
<dbReference type="Proteomes" id="UP001059617">
    <property type="component" value="Chromosome"/>
</dbReference>
<dbReference type="InterPro" id="IPR000524">
    <property type="entry name" value="Tscrpt_reg_HTH_GntR"/>
</dbReference>
<dbReference type="RefSeq" id="WP_259859025.1">
    <property type="nucleotide sequence ID" value="NZ_BAAAST010000049.1"/>
</dbReference>
<dbReference type="PROSITE" id="PS50949">
    <property type="entry name" value="HTH_GNTR"/>
    <property type="match status" value="1"/>
</dbReference>
<dbReference type="InterPro" id="IPR036390">
    <property type="entry name" value="WH_DNA-bd_sf"/>
</dbReference>
<accession>A0ABY5VVY1</accession>
<feature type="domain" description="HTH gntR-type" evidence="4">
    <location>
        <begin position="8"/>
        <end position="76"/>
    </location>
</feature>
<proteinExistence type="predicted"/>
<evidence type="ECO:0000313" key="6">
    <source>
        <dbReference type="Proteomes" id="UP001059617"/>
    </source>
</evidence>
<sequence>MPLKNDGTPYYRQVAADLRAQIEAGTLKPGDKLPSIQQLRDIYDVSGTVIQFAMVELKAQGLVVGQPGRGVFVTERPA</sequence>
<evidence type="ECO:0000256" key="1">
    <source>
        <dbReference type="ARBA" id="ARBA00023015"/>
    </source>
</evidence>
<evidence type="ECO:0000259" key="4">
    <source>
        <dbReference type="PROSITE" id="PS50949"/>
    </source>
</evidence>
<dbReference type="SMART" id="SM00345">
    <property type="entry name" value="HTH_GNTR"/>
    <property type="match status" value="1"/>
</dbReference>
<keyword evidence="2" id="KW-0238">DNA-binding</keyword>
<dbReference type="PANTHER" id="PTHR44846:SF17">
    <property type="entry name" value="GNTR-FAMILY TRANSCRIPTIONAL REGULATOR"/>
    <property type="match status" value="1"/>
</dbReference>
<dbReference type="EMBL" id="CP073720">
    <property type="protein sequence ID" value="UWP81261.1"/>
    <property type="molecule type" value="Genomic_DNA"/>
</dbReference>
<dbReference type="InterPro" id="IPR050679">
    <property type="entry name" value="Bact_HTH_transcr_reg"/>
</dbReference>
<keyword evidence="6" id="KW-1185">Reference proteome</keyword>
<organism evidence="5 6">
    <name type="scientific">Dactylosporangium fulvum</name>
    <dbReference type="NCBI Taxonomy" id="53359"/>
    <lineage>
        <taxon>Bacteria</taxon>
        <taxon>Bacillati</taxon>
        <taxon>Actinomycetota</taxon>
        <taxon>Actinomycetes</taxon>
        <taxon>Micromonosporales</taxon>
        <taxon>Micromonosporaceae</taxon>
        <taxon>Dactylosporangium</taxon>
    </lineage>
</organism>
<dbReference type="Pfam" id="PF00392">
    <property type="entry name" value="GntR"/>
    <property type="match status" value="1"/>
</dbReference>
<reference evidence="5" key="1">
    <citation type="submission" date="2021-04" db="EMBL/GenBank/DDBJ databases">
        <authorList>
            <person name="Hartkoorn R.C."/>
            <person name="Beaudoing E."/>
            <person name="Hot D."/>
        </authorList>
    </citation>
    <scope>NUCLEOTIDE SEQUENCE</scope>
    <source>
        <strain evidence="5">NRRL B-16292</strain>
    </source>
</reference>
<dbReference type="InterPro" id="IPR036388">
    <property type="entry name" value="WH-like_DNA-bd_sf"/>
</dbReference>
<evidence type="ECO:0000256" key="3">
    <source>
        <dbReference type="ARBA" id="ARBA00023163"/>
    </source>
</evidence>
<keyword evidence="1" id="KW-0805">Transcription regulation</keyword>
<name>A0ABY5VVY1_9ACTN</name>
<reference evidence="5" key="2">
    <citation type="submission" date="2022-09" db="EMBL/GenBank/DDBJ databases">
        <title>Biosynthetic gene clusters of Dactylosporangioum fulvum.</title>
        <authorList>
            <person name="Caradec T."/>
        </authorList>
    </citation>
    <scope>NUCLEOTIDE SEQUENCE</scope>
    <source>
        <strain evidence="5">NRRL B-16292</strain>
    </source>
</reference>